<dbReference type="Gene3D" id="3.40.50.880">
    <property type="match status" value="1"/>
</dbReference>
<comment type="similarity">
    <text evidence="1">Belongs to the peptidase S51 family.</text>
</comment>
<dbReference type="RefSeq" id="WP_194038673.1">
    <property type="nucleotide sequence ID" value="NZ_CP063373.1"/>
</dbReference>
<dbReference type="AlphaFoldDB" id="A0A7M2SE81"/>
<gene>
    <name evidence="5" type="ORF">IM697_26825</name>
</gene>
<dbReference type="SUPFAM" id="SSF52317">
    <property type="entry name" value="Class I glutamine amidotransferase-like"/>
    <property type="match status" value="1"/>
</dbReference>
<evidence type="ECO:0000313" key="5">
    <source>
        <dbReference type="EMBL" id="QOV33798.1"/>
    </source>
</evidence>
<dbReference type="InterPro" id="IPR029062">
    <property type="entry name" value="Class_I_gatase-like"/>
</dbReference>
<organism evidence="5 6">
    <name type="scientific">Streptomyces ferrugineus</name>
    <dbReference type="NCBI Taxonomy" id="1413221"/>
    <lineage>
        <taxon>Bacteria</taxon>
        <taxon>Bacillati</taxon>
        <taxon>Actinomycetota</taxon>
        <taxon>Actinomycetes</taxon>
        <taxon>Kitasatosporales</taxon>
        <taxon>Streptomycetaceae</taxon>
        <taxon>Streptomyces</taxon>
    </lineage>
</organism>
<dbReference type="CDD" id="cd03146">
    <property type="entry name" value="GAT1_Peptidase_E"/>
    <property type="match status" value="1"/>
</dbReference>
<dbReference type="PANTHER" id="PTHR20842">
    <property type="entry name" value="PROTEASE S51 ALPHA-ASPARTYL DIPEPTIDASE"/>
    <property type="match status" value="1"/>
</dbReference>
<reference evidence="5 6" key="1">
    <citation type="submission" date="2020-10" db="EMBL/GenBank/DDBJ databases">
        <title>Streptomyces ferrugineus complate genome analysis.</title>
        <authorList>
            <person name="Anwar N."/>
        </authorList>
    </citation>
    <scope>NUCLEOTIDE SEQUENCE [LARGE SCALE GENOMIC DNA]</scope>
    <source>
        <strain evidence="5 6">CCTCC AA2014009</strain>
    </source>
</reference>
<keyword evidence="2" id="KW-0645">Protease</keyword>
<proteinExistence type="inferred from homology"/>
<evidence type="ECO:0000256" key="1">
    <source>
        <dbReference type="ARBA" id="ARBA00006534"/>
    </source>
</evidence>
<evidence type="ECO:0000256" key="2">
    <source>
        <dbReference type="ARBA" id="ARBA00022670"/>
    </source>
</evidence>
<dbReference type="EMBL" id="CP063373">
    <property type="protein sequence ID" value="QOV33798.1"/>
    <property type="molecule type" value="Genomic_DNA"/>
</dbReference>
<dbReference type="KEGG" id="sfeu:IM697_26825"/>
<evidence type="ECO:0000256" key="4">
    <source>
        <dbReference type="ARBA" id="ARBA00022825"/>
    </source>
</evidence>
<keyword evidence="6" id="KW-1185">Reference proteome</keyword>
<evidence type="ECO:0000313" key="6">
    <source>
        <dbReference type="Proteomes" id="UP000594205"/>
    </source>
</evidence>
<dbReference type="InterPro" id="IPR005320">
    <property type="entry name" value="Peptidase_S51"/>
</dbReference>
<keyword evidence="4" id="KW-0720">Serine protease</keyword>
<dbReference type="Proteomes" id="UP000594205">
    <property type="component" value="Chromosome"/>
</dbReference>
<dbReference type="PANTHER" id="PTHR20842:SF0">
    <property type="entry name" value="ALPHA-ASPARTYL DIPEPTIDASE"/>
    <property type="match status" value="1"/>
</dbReference>
<protein>
    <submittedName>
        <fullName evidence="5">Peptidase E</fullName>
    </submittedName>
</protein>
<sequence>MTHVPPPRLALLGGGFSTEEDGLLDDWLLSHARTPRPRICFLPTASGDAPTYVERFRAAFRTRPSCTPSVLPLFQRDLDDEALRAFLLAQDVVYVGGGNTANLLAVWRVHGVDRILREAYDRGTLLCGISAGANCWAEASHTDSFGPLTSLPDGLGLLAGSVCPHYDSEPGRRPSYRSAVRSGALPAGWALDDGTGALFTDGRLTETVTRVPGAQVYRVEGDGGVRERALPCRLLAPAPEAGP</sequence>
<dbReference type="GO" id="GO:0006508">
    <property type="term" value="P:proteolysis"/>
    <property type="evidence" value="ECO:0007669"/>
    <property type="project" value="UniProtKB-KW"/>
</dbReference>
<keyword evidence="3" id="KW-0378">Hydrolase</keyword>
<dbReference type="GO" id="GO:0008236">
    <property type="term" value="F:serine-type peptidase activity"/>
    <property type="evidence" value="ECO:0007669"/>
    <property type="project" value="UniProtKB-KW"/>
</dbReference>
<name>A0A7M2SE81_9ACTN</name>
<accession>A0A7M2SE81</accession>
<evidence type="ECO:0000256" key="3">
    <source>
        <dbReference type="ARBA" id="ARBA00022801"/>
    </source>
</evidence>
<dbReference type="Pfam" id="PF03575">
    <property type="entry name" value="Peptidase_S51"/>
    <property type="match status" value="1"/>
</dbReference>